<evidence type="ECO:0000313" key="2">
    <source>
        <dbReference type="EMBL" id="EGD57462.1"/>
    </source>
</evidence>
<reference evidence="2 3" key="1">
    <citation type="journal article" date="2012" name="J. Bacteriol.">
        <title>Draft Genome Sequence of Novosphingobium nitrogenifigens Y88T.</title>
        <authorList>
            <person name="Strabala T.J."/>
            <person name="Macdonald L."/>
            <person name="Liu V."/>
            <person name="Smit A.M."/>
        </authorList>
    </citation>
    <scope>NUCLEOTIDE SEQUENCE [LARGE SCALE GENOMIC DNA]</scope>
    <source>
        <strain evidence="2 3">DSM 19370</strain>
    </source>
</reference>
<accession>F1ZD96</accession>
<proteinExistence type="predicted"/>
<dbReference type="InParanoid" id="F1ZD96"/>
<dbReference type="EMBL" id="AEWJ01000065">
    <property type="protein sequence ID" value="EGD57462.1"/>
    <property type="molecule type" value="Genomic_DNA"/>
</dbReference>
<keyword evidence="3" id="KW-1185">Reference proteome</keyword>
<protein>
    <recommendedName>
        <fullName evidence="4">Lipoprotein</fullName>
    </recommendedName>
</protein>
<evidence type="ECO:0008006" key="4">
    <source>
        <dbReference type="Google" id="ProtNLM"/>
    </source>
</evidence>
<dbReference type="HOGENOM" id="CLU_1990347_0_0_5"/>
<feature type="signal peptide" evidence="1">
    <location>
        <begin position="1"/>
        <end position="26"/>
    </location>
</feature>
<organism evidence="2 3">
    <name type="scientific">Novosphingobium nitrogenifigens DSM 19370</name>
    <dbReference type="NCBI Taxonomy" id="983920"/>
    <lineage>
        <taxon>Bacteria</taxon>
        <taxon>Pseudomonadati</taxon>
        <taxon>Pseudomonadota</taxon>
        <taxon>Alphaproteobacteria</taxon>
        <taxon>Sphingomonadales</taxon>
        <taxon>Sphingomonadaceae</taxon>
        <taxon>Novosphingobium</taxon>
    </lineage>
</organism>
<comment type="caution">
    <text evidence="2">The sequence shown here is derived from an EMBL/GenBank/DDBJ whole genome shotgun (WGS) entry which is preliminary data.</text>
</comment>
<sequence>MVPHFHRRAAALAMGIVLVGLTSACADDYYDHPGYARGYNDPAIDAVCSNGRARELEGRLRHAVDEGRIDPRRADDLHAAIDRLENRAGQECAEHDTASVHRIANEYNGLAEQIDRSTWRRNW</sequence>
<dbReference type="AlphaFoldDB" id="F1ZD96"/>
<dbReference type="OrthoDB" id="7510900at2"/>
<gene>
    <name evidence="2" type="ORF">Y88_3772</name>
</gene>
<feature type="chain" id="PRO_5003272847" description="Lipoprotein" evidence="1">
    <location>
        <begin position="27"/>
        <end position="123"/>
    </location>
</feature>
<dbReference type="Proteomes" id="UP000004728">
    <property type="component" value="Unassembled WGS sequence"/>
</dbReference>
<dbReference type="PROSITE" id="PS51257">
    <property type="entry name" value="PROKAR_LIPOPROTEIN"/>
    <property type="match status" value="1"/>
</dbReference>
<keyword evidence="1" id="KW-0732">Signal</keyword>
<dbReference type="STRING" id="983920.Y88_3772"/>
<dbReference type="RefSeq" id="WP_008071386.1">
    <property type="nucleotide sequence ID" value="NZ_AQWK01000004.1"/>
</dbReference>
<name>F1ZD96_9SPHN</name>
<evidence type="ECO:0000256" key="1">
    <source>
        <dbReference type="SAM" id="SignalP"/>
    </source>
</evidence>
<evidence type="ECO:0000313" key="3">
    <source>
        <dbReference type="Proteomes" id="UP000004728"/>
    </source>
</evidence>